<evidence type="ECO:0000259" key="12">
    <source>
        <dbReference type="Pfam" id="PF13609"/>
    </source>
</evidence>
<accession>A0A480AZM1</accession>
<evidence type="ECO:0000256" key="1">
    <source>
        <dbReference type="ARBA" id="ARBA00004571"/>
    </source>
</evidence>
<evidence type="ECO:0000256" key="3">
    <source>
        <dbReference type="ARBA" id="ARBA00022448"/>
    </source>
</evidence>
<comment type="subunit">
    <text evidence="2">Homotrimer.</text>
</comment>
<keyword evidence="6 11" id="KW-0732">Signal</keyword>
<dbReference type="RefSeq" id="WP_137734891.1">
    <property type="nucleotide sequence ID" value="NZ_BJCL01000014.1"/>
</dbReference>
<keyword evidence="4" id="KW-1134">Transmembrane beta strand</keyword>
<dbReference type="SUPFAM" id="SSF56935">
    <property type="entry name" value="Porins"/>
    <property type="match status" value="1"/>
</dbReference>
<dbReference type="GO" id="GO:0006811">
    <property type="term" value="P:monoatomic ion transport"/>
    <property type="evidence" value="ECO:0007669"/>
    <property type="project" value="UniProtKB-KW"/>
</dbReference>
<reference evidence="14" key="1">
    <citation type="submission" date="2019-03" db="EMBL/GenBank/DDBJ databases">
        <title>Aquabacterium pictum sp.nov., the first bacteriochlorophyll a-containing freshwater bacterium in the genus Aquabacterium of the class Betaproteobacteria.</title>
        <authorList>
            <person name="Hirose S."/>
            <person name="Tank M."/>
            <person name="Hara E."/>
            <person name="Tamaki H."/>
            <person name="Takaichi S."/>
            <person name="Haruta S."/>
            <person name="Hanada S."/>
        </authorList>
    </citation>
    <scope>NUCLEOTIDE SEQUENCE [LARGE SCALE GENOMIC DNA]</scope>
    <source>
        <strain evidence="14">W35</strain>
    </source>
</reference>
<dbReference type="Proteomes" id="UP000301751">
    <property type="component" value="Unassembled WGS sequence"/>
</dbReference>
<dbReference type="Gene3D" id="2.40.160.10">
    <property type="entry name" value="Porin"/>
    <property type="match status" value="1"/>
</dbReference>
<evidence type="ECO:0000256" key="8">
    <source>
        <dbReference type="ARBA" id="ARBA00023114"/>
    </source>
</evidence>
<evidence type="ECO:0000256" key="6">
    <source>
        <dbReference type="ARBA" id="ARBA00022729"/>
    </source>
</evidence>
<keyword evidence="7" id="KW-0406">Ion transport</keyword>
<dbReference type="InterPro" id="IPR023614">
    <property type="entry name" value="Porin_dom_sf"/>
</dbReference>
<dbReference type="PANTHER" id="PTHR34501">
    <property type="entry name" value="PROTEIN YDDL-RELATED"/>
    <property type="match status" value="1"/>
</dbReference>
<keyword evidence="9" id="KW-0472">Membrane</keyword>
<organism evidence="13 14">
    <name type="scientific">Pseudaquabacterium pictum</name>
    <dbReference type="NCBI Taxonomy" id="2315236"/>
    <lineage>
        <taxon>Bacteria</taxon>
        <taxon>Pseudomonadati</taxon>
        <taxon>Pseudomonadota</taxon>
        <taxon>Betaproteobacteria</taxon>
        <taxon>Burkholderiales</taxon>
        <taxon>Sphaerotilaceae</taxon>
        <taxon>Pseudaquabacterium</taxon>
    </lineage>
</organism>
<evidence type="ECO:0000256" key="2">
    <source>
        <dbReference type="ARBA" id="ARBA00011233"/>
    </source>
</evidence>
<dbReference type="InterPro" id="IPR033900">
    <property type="entry name" value="Gram_neg_porin_domain"/>
</dbReference>
<evidence type="ECO:0000313" key="13">
    <source>
        <dbReference type="EMBL" id="GCL65175.1"/>
    </source>
</evidence>
<dbReference type="GO" id="GO:0046930">
    <property type="term" value="C:pore complex"/>
    <property type="evidence" value="ECO:0007669"/>
    <property type="project" value="UniProtKB-KW"/>
</dbReference>
<feature type="chain" id="PRO_5019851534" evidence="11">
    <location>
        <begin position="20"/>
        <end position="344"/>
    </location>
</feature>
<gene>
    <name evidence="13" type="ORF">AQPW35_42560</name>
</gene>
<comment type="subcellular location">
    <subcellularLocation>
        <location evidence="1">Cell outer membrane</location>
        <topology evidence="1">Multi-pass membrane protein</topology>
    </subcellularLocation>
</comment>
<protein>
    <submittedName>
        <fullName evidence="13">Porin</fullName>
    </submittedName>
</protein>
<dbReference type="GO" id="GO:0009279">
    <property type="term" value="C:cell outer membrane"/>
    <property type="evidence" value="ECO:0007669"/>
    <property type="project" value="UniProtKB-SubCell"/>
</dbReference>
<comment type="caution">
    <text evidence="13">The sequence shown here is derived from an EMBL/GenBank/DDBJ whole genome shotgun (WGS) entry which is preliminary data.</text>
</comment>
<keyword evidence="14" id="KW-1185">Reference proteome</keyword>
<dbReference type="GO" id="GO:0015288">
    <property type="term" value="F:porin activity"/>
    <property type="evidence" value="ECO:0007669"/>
    <property type="project" value="UniProtKB-KW"/>
</dbReference>
<evidence type="ECO:0000313" key="14">
    <source>
        <dbReference type="Proteomes" id="UP000301751"/>
    </source>
</evidence>
<keyword evidence="10" id="KW-0998">Cell outer membrane</keyword>
<keyword evidence="8" id="KW-0626">Porin</keyword>
<evidence type="ECO:0000256" key="9">
    <source>
        <dbReference type="ARBA" id="ARBA00023136"/>
    </source>
</evidence>
<keyword evidence="5" id="KW-0812">Transmembrane</keyword>
<dbReference type="AlphaFoldDB" id="A0A480AZM1"/>
<proteinExistence type="predicted"/>
<dbReference type="PANTHER" id="PTHR34501:SF9">
    <property type="entry name" value="MAJOR OUTER MEMBRANE PROTEIN P.IA"/>
    <property type="match status" value="1"/>
</dbReference>
<evidence type="ECO:0000256" key="5">
    <source>
        <dbReference type="ARBA" id="ARBA00022692"/>
    </source>
</evidence>
<keyword evidence="3" id="KW-0813">Transport</keyword>
<feature type="domain" description="Porin" evidence="12">
    <location>
        <begin position="6"/>
        <end position="315"/>
    </location>
</feature>
<name>A0A480AZM1_9BURK</name>
<sequence>MKKLATLAVLATLAATASAQSSVTLFGVVDLAVRSVKNDDTTLKSLASGGINSSRLGVRGSEDLGGGLSANFWLEHGFSADTGAISDANRFWNRRATVGLSGGFGEVRLGRDFTPSYTGYSDFDVFGDNGVAAGSKFFNALGTAVDTNTRADNLVSYFLPRNLGGFYGQLSVAAGEGAAGKKYMGGRLGYKAGALNLSLALGRTDVTPLTGAAGEDKYKVMVLGASYDLGMVQLNGYYDQKKYADQKVNTYNIGATVPVGLGAIRVGYTSANASGIRGTTSIDANDSKQFAVGYVYNLSKRTAVYGTLARVSNDGVAAYAASGGTGSAAGKDSTGYELGLRHSF</sequence>
<dbReference type="CDD" id="cd00342">
    <property type="entry name" value="gram_neg_porins"/>
    <property type="match status" value="1"/>
</dbReference>
<dbReference type="InterPro" id="IPR050298">
    <property type="entry name" value="Gram-neg_bact_OMP"/>
</dbReference>
<evidence type="ECO:0000256" key="7">
    <source>
        <dbReference type="ARBA" id="ARBA00023065"/>
    </source>
</evidence>
<dbReference type="OrthoDB" id="6975458at2"/>
<feature type="signal peptide" evidence="11">
    <location>
        <begin position="1"/>
        <end position="19"/>
    </location>
</feature>
<evidence type="ECO:0000256" key="11">
    <source>
        <dbReference type="SAM" id="SignalP"/>
    </source>
</evidence>
<evidence type="ECO:0000256" key="4">
    <source>
        <dbReference type="ARBA" id="ARBA00022452"/>
    </source>
</evidence>
<evidence type="ECO:0000256" key="10">
    <source>
        <dbReference type="ARBA" id="ARBA00023237"/>
    </source>
</evidence>
<dbReference type="Pfam" id="PF13609">
    <property type="entry name" value="Porin_4"/>
    <property type="match status" value="1"/>
</dbReference>
<dbReference type="EMBL" id="BJCL01000014">
    <property type="protein sequence ID" value="GCL65175.1"/>
    <property type="molecule type" value="Genomic_DNA"/>
</dbReference>